<dbReference type="EMBL" id="CAUOFW020002450">
    <property type="protein sequence ID" value="CAK9153793.1"/>
    <property type="molecule type" value="Genomic_DNA"/>
</dbReference>
<sequence>TTQFDGQHHRLAVVKPYSSDVTREDHKSFNTTLSLLSSHIHLTLTGKTTRA</sequence>
<evidence type="ECO:0000313" key="1">
    <source>
        <dbReference type="EMBL" id="CAK9153793.1"/>
    </source>
</evidence>
<evidence type="ECO:0000313" key="2">
    <source>
        <dbReference type="Proteomes" id="UP001642360"/>
    </source>
</evidence>
<gene>
    <name evidence="1" type="ORF">ILEXP_LOCUS22088</name>
</gene>
<name>A0ABC8SFF2_9AQUA</name>
<dbReference type="Proteomes" id="UP001642360">
    <property type="component" value="Unassembled WGS sequence"/>
</dbReference>
<comment type="caution">
    <text evidence="1">The sequence shown here is derived from an EMBL/GenBank/DDBJ whole genome shotgun (WGS) entry which is preliminary data.</text>
</comment>
<feature type="non-terminal residue" evidence="1">
    <location>
        <position position="1"/>
    </location>
</feature>
<proteinExistence type="predicted"/>
<reference evidence="1 2" key="1">
    <citation type="submission" date="2024-02" db="EMBL/GenBank/DDBJ databases">
        <authorList>
            <person name="Vignale AGUSTIN F."/>
            <person name="Sosa J E."/>
            <person name="Modenutti C."/>
        </authorList>
    </citation>
    <scope>NUCLEOTIDE SEQUENCE [LARGE SCALE GENOMIC DNA]</scope>
</reference>
<keyword evidence="2" id="KW-1185">Reference proteome</keyword>
<feature type="non-terminal residue" evidence="1">
    <location>
        <position position="51"/>
    </location>
</feature>
<accession>A0ABC8SFF2</accession>
<protein>
    <submittedName>
        <fullName evidence="1">Uncharacterized protein</fullName>
    </submittedName>
</protein>
<organism evidence="1 2">
    <name type="scientific">Ilex paraguariensis</name>
    <name type="common">yerba mate</name>
    <dbReference type="NCBI Taxonomy" id="185542"/>
    <lineage>
        <taxon>Eukaryota</taxon>
        <taxon>Viridiplantae</taxon>
        <taxon>Streptophyta</taxon>
        <taxon>Embryophyta</taxon>
        <taxon>Tracheophyta</taxon>
        <taxon>Spermatophyta</taxon>
        <taxon>Magnoliopsida</taxon>
        <taxon>eudicotyledons</taxon>
        <taxon>Gunneridae</taxon>
        <taxon>Pentapetalae</taxon>
        <taxon>asterids</taxon>
        <taxon>campanulids</taxon>
        <taxon>Aquifoliales</taxon>
        <taxon>Aquifoliaceae</taxon>
        <taxon>Ilex</taxon>
    </lineage>
</organism>
<dbReference type="AlphaFoldDB" id="A0ABC8SFF2"/>